<dbReference type="AlphaFoldDB" id="A0A2S1SW75"/>
<proteinExistence type="predicted"/>
<keyword evidence="4" id="KW-1185">Reference proteome</keyword>
<evidence type="ECO:0000313" key="4">
    <source>
        <dbReference type="Proteomes" id="UP000244900"/>
    </source>
</evidence>
<protein>
    <submittedName>
        <fullName evidence="3">Uncharacterized protein</fullName>
    </submittedName>
</protein>
<dbReference type="Proteomes" id="UP000244900">
    <property type="component" value="Chromosome"/>
</dbReference>
<feature type="transmembrane region" description="Helical" evidence="2">
    <location>
        <begin position="88"/>
        <end position="106"/>
    </location>
</feature>
<dbReference type="KEGG" id="stir:DDW44_19040"/>
<evidence type="ECO:0000256" key="2">
    <source>
        <dbReference type="SAM" id="Phobius"/>
    </source>
</evidence>
<feature type="transmembrane region" description="Helical" evidence="2">
    <location>
        <begin position="12"/>
        <end position="35"/>
    </location>
</feature>
<dbReference type="OrthoDB" id="4338794at2"/>
<sequence>MGAVVRRTVAVVAAIVLCLEAVGIVVVNGIMATFVNNQSMSLDGLDPDVMAAGTWAMGGVFGFFLAACGTLLLVVAVRDRGPGRWGRVLLVGCAVVHGVLGALTVGPVGWHAFVFLMVVLGLVVFALLQYGGTEPEGLGEPGGSGGGAPPAVEGRSVSLDKGPVGDTGPAVGDGPARA</sequence>
<dbReference type="EMBL" id="CP029188">
    <property type="protein sequence ID" value="AWI30645.1"/>
    <property type="molecule type" value="Genomic_DNA"/>
</dbReference>
<evidence type="ECO:0000313" key="3">
    <source>
        <dbReference type="EMBL" id="AWI30645.1"/>
    </source>
</evidence>
<keyword evidence="2" id="KW-1133">Transmembrane helix</keyword>
<keyword evidence="2" id="KW-0812">Transmembrane</keyword>
<organism evidence="3 4">
    <name type="scientific">Streptomyces tirandamycinicus</name>
    <dbReference type="NCBI Taxonomy" id="2174846"/>
    <lineage>
        <taxon>Bacteria</taxon>
        <taxon>Bacillati</taxon>
        <taxon>Actinomycetota</taxon>
        <taxon>Actinomycetes</taxon>
        <taxon>Kitasatosporales</taxon>
        <taxon>Streptomycetaceae</taxon>
        <taxon>Streptomyces</taxon>
    </lineage>
</organism>
<accession>A0A2S1SW75</accession>
<feature type="compositionally biased region" description="Gly residues" evidence="1">
    <location>
        <begin position="139"/>
        <end position="148"/>
    </location>
</feature>
<feature type="region of interest" description="Disordered" evidence="1">
    <location>
        <begin position="136"/>
        <end position="178"/>
    </location>
</feature>
<keyword evidence="2" id="KW-0472">Membrane</keyword>
<evidence type="ECO:0000256" key="1">
    <source>
        <dbReference type="SAM" id="MobiDB-lite"/>
    </source>
</evidence>
<feature type="transmembrane region" description="Helical" evidence="2">
    <location>
        <begin position="112"/>
        <end position="130"/>
    </location>
</feature>
<reference evidence="3 4" key="1">
    <citation type="submission" date="2018-05" db="EMBL/GenBank/DDBJ databases">
        <title>Complete genome sequence of sponge-derived Streptomyces sp. HNM0039.</title>
        <authorList>
            <person name="Huang X."/>
            <person name="Zhou S."/>
        </authorList>
    </citation>
    <scope>NUCLEOTIDE SEQUENCE [LARGE SCALE GENOMIC DNA]</scope>
    <source>
        <strain evidence="3 4">HNM0039</strain>
    </source>
</reference>
<feature type="transmembrane region" description="Helical" evidence="2">
    <location>
        <begin position="55"/>
        <end position="76"/>
    </location>
</feature>
<name>A0A2S1SW75_9ACTN</name>
<gene>
    <name evidence="3" type="ORF">DDW44_19040</name>
</gene>